<dbReference type="GO" id="GO:0004523">
    <property type="term" value="F:RNA-DNA hybrid ribonuclease activity"/>
    <property type="evidence" value="ECO:0007669"/>
    <property type="project" value="InterPro"/>
</dbReference>
<organism evidence="4 5">
    <name type="scientific">Theobroma cacao</name>
    <name type="common">Cacao</name>
    <name type="synonym">Cocoa</name>
    <dbReference type="NCBI Taxonomy" id="3641"/>
    <lineage>
        <taxon>Eukaryota</taxon>
        <taxon>Viridiplantae</taxon>
        <taxon>Streptophyta</taxon>
        <taxon>Embryophyta</taxon>
        <taxon>Tracheophyta</taxon>
        <taxon>Spermatophyta</taxon>
        <taxon>Magnoliopsida</taxon>
        <taxon>eudicotyledons</taxon>
        <taxon>Gunneridae</taxon>
        <taxon>Pentapetalae</taxon>
        <taxon>rosids</taxon>
        <taxon>malvids</taxon>
        <taxon>Malvales</taxon>
        <taxon>Malvaceae</taxon>
        <taxon>Byttnerioideae</taxon>
        <taxon>Theobroma</taxon>
    </lineage>
</organism>
<protein>
    <recommendedName>
        <fullName evidence="6">RNase H type-1 domain-containing protein</fullName>
    </recommendedName>
</protein>
<evidence type="ECO:0000259" key="3">
    <source>
        <dbReference type="PROSITE" id="PS50879"/>
    </source>
</evidence>
<dbReference type="InterPro" id="IPR043502">
    <property type="entry name" value="DNA/RNA_pol_sf"/>
</dbReference>
<evidence type="ECO:0000313" key="5">
    <source>
        <dbReference type="Proteomes" id="UP000026915"/>
    </source>
</evidence>
<dbReference type="PANTHER" id="PTHR48475">
    <property type="entry name" value="RIBONUCLEASE H"/>
    <property type="match status" value="1"/>
</dbReference>
<reference evidence="4 5" key="1">
    <citation type="journal article" date="2013" name="Genome Biol.">
        <title>The genome sequence of the most widely cultivated cacao type and its use to identify candidate genes regulating pod color.</title>
        <authorList>
            <person name="Motamayor J.C."/>
            <person name="Mockaitis K."/>
            <person name="Schmutz J."/>
            <person name="Haiminen N."/>
            <person name="Iii D.L."/>
            <person name="Cornejo O."/>
            <person name="Findley S.D."/>
            <person name="Zheng P."/>
            <person name="Utro F."/>
            <person name="Royaert S."/>
            <person name="Saski C."/>
            <person name="Jenkins J."/>
            <person name="Podicheti R."/>
            <person name="Zhao M."/>
            <person name="Scheffler B.E."/>
            <person name="Stack J.C."/>
            <person name="Feltus F.A."/>
            <person name="Mustiga G.M."/>
            <person name="Amores F."/>
            <person name="Phillips W."/>
            <person name="Marelli J.P."/>
            <person name="May G.D."/>
            <person name="Shapiro H."/>
            <person name="Ma J."/>
            <person name="Bustamante C.D."/>
            <person name="Schnell R.J."/>
            <person name="Main D."/>
            <person name="Gilbert D."/>
            <person name="Parida L."/>
            <person name="Kuhn D.N."/>
        </authorList>
    </citation>
    <scope>NUCLEOTIDE SEQUENCE [LARGE SCALE GENOMIC DNA]</scope>
    <source>
        <strain evidence="5">cv. Matina 1-6</strain>
    </source>
</reference>
<sequence length="1288" mass="147600">MHLIHVYDYNKVPKIAQPPKPSDQRVHNTRRRARIMEEEQSERMDRMERAQEEIREQLAKMMELMMSLSKGKRAIEEPAPLENPPAQDSENQRDDPSYPPGFTPPHAQTSQRDHPQVMPSIYYNAPPPLGHQPTQGQFGPYLGINPAEPIHVPDLDDPKEQEKLRKDSLTGSAARWYVQLDRNRIKTWKDLARAFIAQYKHVAELAPDRLSLQTMEKKQSENFKEYAQRWRDTAAQVQPPLTDKEMTVLFINTLRAPFYERLIGNATKNFADLVLSGEIIEGAIKSGKIEGHEVANSKKWSTPKKKEGDVQAVAHDSQQAHNFNPYYPYPPYQPFYPHIGNITQNPYVYQPVPQPTFQTNVLPQTPPPRPVASTNNPGHGQRGPKTTPERPKFDPIPVPYTTLLPQLIENRLLARTPLEPLRPPFPKWYDPNAHCDYHFGIQGHSTENCTALKHKVQALIKAGLLNFAKKDNSNVDGNPLPNHGGPTVNAIHERMIRRVKKNVNEIRTPMDRVFEALSKIKAITPKPIEIKEVGHDLTLSCKFHMGVVGHSIQNCDGFRLKLQELMDLSEIEFYEESEEEEFWKKTIPFLYETFRFVGCKASDEVNQVPRVFDELSIHMIKDEEPDGKIPVVYPVLPGEELSNWTATELPIIFKSSKILPPDLSRMLEQEEKEILPHQELTEMINLGNGEEKKEVKIGTSLSSDERQKLEELLREYVDVFAWSYQDMPGLNTDMVVHKLPLEPDCKPIKQKLRRMKPEMLLKIKEEVKRQFDAGFLEVAKYPEWVANIVPVPKKDGKVRMCVDYRDLNRASPKDSFLLPHIDTLVDNTAKHALFSFMDGFSGYNQIKMAPEDMEKTTFVTMWGTFCYKVMPFGLKNAGATYQRAMVALFHDMMHKEIEVYVDDMIAKSHTERDHTVNLKKLFKRLRKFQLKLNPAKCTFGVTSGKLLGFIVSEKGIEVDPDKIRAIQELPPPKTQKEVRGFLGRLNYIARFISQLTCKCDPIFKLLRKRDPGEWNEEWSAIADFLADRANEDYESVSFDFPDEDLMAVLHVEKVGPNELNPWKVYFDGASNALGHGIGAVLISPNGKYYPATARLNFNCTNNMAEYEALVLGLQAAIDIKADAIDVYGDSALVICQMKGEWETRDPKLVPYKKLVTELSKQFKEISFNHLPREENQIADALATLAAMFKIKEAADVRPFDLEVREVSAHCLNVEEEVDGKPWYHDIMQYIKHQTYPENVTDNDKRTLRRLAMGFFLSGEVLYKRSRDQEESLPKKAKKSYPTSSDRGA</sequence>
<dbReference type="Gene3D" id="3.10.10.10">
    <property type="entry name" value="HIV Type 1 Reverse Transcriptase, subunit A, domain 1"/>
    <property type="match status" value="1"/>
</dbReference>
<dbReference type="eggNOG" id="KOG0017">
    <property type="taxonomic scope" value="Eukaryota"/>
</dbReference>
<dbReference type="Pfam" id="PF03732">
    <property type="entry name" value="Retrotrans_gag"/>
    <property type="match status" value="1"/>
</dbReference>
<dbReference type="PROSITE" id="PS50879">
    <property type="entry name" value="RNASE_H_1"/>
    <property type="match status" value="1"/>
</dbReference>
<dbReference type="PROSITE" id="PS50878">
    <property type="entry name" value="RT_POL"/>
    <property type="match status" value="1"/>
</dbReference>
<feature type="compositionally biased region" description="Basic and acidic residues" evidence="1">
    <location>
        <begin position="34"/>
        <end position="49"/>
    </location>
</feature>
<evidence type="ECO:0000259" key="2">
    <source>
        <dbReference type="PROSITE" id="PS50878"/>
    </source>
</evidence>
<dbReference type="Pfam" id="PF00078">
    <property type="entry name" value="RVT_1"/>
    <property type="match status" value="1"/>
</dbReference>
<dbReference type="InterPro" id="IPR043128">
    <property type="entry name" value="Rev_trsase/Diguanyl_cyclase"/>
</dbReference>
<feature type="region of interest" description="Disordered" evidence="1">
    <location>
        <begin position="78"/>
        <end position="150"/>
    </location>
</feature>
<accession>A0A061FBD9</accession>
<dbReference type="Gramene" id="EOY14052">
    <property type="protein sequence ID" value="EOY14052"/>
    <property type="gene ID" value="TCM_033215"/>
</dbReference>
<feature type="region of interest" description="Disordered" evidence="1">
    <location>
        <begin position="363"/>
        <end position="395"/>
    </location>
</feature>
<feature type="region of interest" description="Disordered" evidence="1">
    <location>
        <begin position="14"/>
        <end position="49"/>
    </location>
</feature>
<dbReference type="CDD" id="cd01647">
    <property type="entry name" value="RT_LTR"/>
    <property type="match status" value="1"/>
</dbReference>
<evidence type="ECO:0008006" key="6">
    <source>
        <dbReference type="Google" id="ProtNLM"/>
    </source>
</evidence>
<dbReference type="InterPro" id="IPR036397">
    <property type="entry name" value="RNaseH_sf"/>
</dbReference>
<dbReference type="HOGENOM" id="CLU_262496_0_0_1"/>
<keyword evidence="5" id="KW-1185">Reference proteome</keyword>
<dbReference type="InParanoid" id="A0A061FBD9"/>
<name>A0A061FBD9_THECC</name>
<dbReference type="SUPFAM" id="SSF56672">
    <property type="entry name" value="DNA/RNA polymerases"/>
    <property type="match status" value="1"/>
</dbReference>
<dbReference type="Gene3D" id="3.30.70.270">
    <property type="match status" value="2"/>
</dbReference>
<dbReference type="Pfam" id="PF13456">
    <property type="entry name" value="RVT_3"/>
    <property type="match status" value="1"/>
</dbReference>
<dbReference type="InterPro" id="IPR005162">
    <property type="entry name" value="Retrotrans_gag_dom"/>
</dbReference>
<dbReference type="Gene3D" id="3.30.420.10">
    <property type="entry name" value="Ribonuclease H-like superfamily/Ribonuclease H"/>
    <property type="match status" value="1"/>
</dbReference>
<dbReference type="PANTHER" id="PTHR48475:SF1">
    <property type="entry name" value="RNASE H TYPE-1 DOMAIN-CONTAINING PROTEIN"/>
    <property type="match status" value="1"/>
</dbReference>
<feature type="domain" description="RNase H type-1" evidence="3">
    <location>
        <begin position="1058"/>
        <end position="1187"/>
    </location>
</feature>
<dbReference type="InterPro" id="IPR000477">
    <property type="entry name" value="RT_dom"/>
</dbReference>
<feature type="region of interest" description="Disordered" evidence="1">
    <location>
        <begin position="1265"/>
        <end position="1288"/>
    </location>
</feature>
<dbReference type="GO" id="GO:0003676">
    <property type="term" value="F:nucleic acid binding"/>
    <property type="evidence" value="ECO:0007669"/>
    <property type="project" value="InterPro"/>
</dbReference>
<evidence type="ECO:0000256" key="1">
    <source>
        <dbReference type="SAM" id="MobiDB-lite"/>
    </source>
</evidence>
<dbReference type="EMBL" id="CM001885">
    <property type="protein sequence ID" value="EOY14052.1"/>
    <property type="molecule type" value="Genomic_DNA"/>
</dbReference>
<dbReference type="InterPro" id="IPR002156">
    <property type="entry name" value="RNaseH_domain"/>
</dbReference>
<dbReference type="Proteomes" id="UP000026915">
    <property type="component" value="Chromosome 7"/>
</dbReference>
<feature type="domain" description="Reverse transcriptase" evidence="2">
    <location>
        <begin position="772"/>
        <end position="951"/>
    </location>
</feature>
<evidence type="ECO:0000313" key="4">
    <source>
        <dbReference type="EMBL" id="EOY14052.1"/>
    </source>
</evidence>
<proteinExistence type="predicted"/>
<gene>
    <name evidence="4" type="ORF">TCM_033215</name>
</gene>
<dbReference type="CDD" id="cd09279">
    <property type="entry name" value="RNase_HI_like"/>
    <property type="match status" value="1"/>
</dbReference>